<keyword evidence="2" id="KW-1185">Reference proteome</keyword>
<organism evidence="1 2">
    <name type="scientific">Spiroplasma chinense</name>
    <dbReference type="NCBI Taxonomy" id="216932"/>
    <lineage>
        <taxon>Bacteria</taxon>
        <taxon>Bacillati</taxon>
        <taxon>Mycoplasmatota</taxon>
        <taxon>Mollicutes</taxon>
        <taxon>Entomoplasmatales</taxon>
        <taxon>Spiroplasmataceae</taxon>
        <taxon>Spiroplasma</taxon>
    </lineage>
</organism>
<gene>
    <name evidence="1" type="ORF">SCHIN_v1c06690</name>
</gene>
<reference evidence="1 2" key="1">
    <citation type="submission" date="2019-08" db="EMBL/GenBank/DDBJ databases">
        <title>Complete genome sequence of Spiroplasma chinense CCH (DSM 19755).</title>
        <authorList>
            <person name="Shen H.-Y."/>
            <person name="Lin Y.-C."/>
            <person name="Chou L."/>
            <person name="Kuo C.-H."/>
        </authorList>
    </citation>
    <scope>NUCLEOTIDE SEQUENCE [LARGE SCALE GENOMIC DNA]</scope>
    <source>
        <strain evidence="1 2">CCH</strain>
    </source>
</reference>
<dbReference type="KEGG" id="schi:SCHIN_v1c06690"/>
<name>A0A5B9Y581_9MOLU</name>
<dbReference type="AlphaFoldDB" id="A0A5B9Y581"/>
<dbReference type="EMBL" id="CP043026">
    <property type="protein sequence ID" value="QEH61866.1"/>
    <property type="molecule type" value="Genomic_DNA"/>
</dbReference>
<sequence length="229" mass="27118">MDLKNKINLNKIILELFKSDSQALLAWDEIDINDEIRDEILGLAKTNNLKVIFEGLSNLLEKNLSDDAFDFSLMLTLFLQRYNYFYRTEVEWEKYCYEVGEVDFKDPGTFFLDYISIFFERQIILYTNSYLEIINDSKLKEWNKVFYERIVELNEEILETKDFQVKLSKTEQLVRFLQDTKNIYSSLEGVGVESEKQEFLAHSNEVKIVFQSMNHLINQILILVLAPTN</sequence>
<protein>
    <submittedName>
        <fullName evidence="1">Uncharacterized protein</fullName>
    </submittedName>
</protein>
<accession>A0A5B9Y581</accession>
<proteinExistence type="predicted"/>
<dbReference type="RefSeq" id="WP_166508246.1">
    <property type="nucleotide sequence ID" value="NZ_CP043026.1"/>
</dbReference>
<dbReference type="Proteomes" id="UP000323144">
    <property type="component" value="Chromosome"/>
</dbReference>
<evidence type="ECO:0000313" key="2">
    <source>
        <dbReference type="Proteomes" id="UP000323144"/>
    </source>
</evidence>
<evidence type="ECO:0000313" key="1">
    <source>
        <dbReference type="EMBL" id="QEH61866.1"/>
    </source>
</evidence>